<proteinExistence type="predicted"/>
<dbReference type="Pfam" id="PF08494">
    <property type="entry name" value="DEAD_assoc"/>
    <property type="match status" value="1"/>
</dbReference>
<evidence type="ECO:0000313" key="10">
    <source>
        <dbReference type="Proteomes" id="UP000249645"/>
    </source>
</evidence>
<evidence type="ECO:0000256" key="1">
    <source>
        <dbReference type="ARBA" id="ARBA00022763"/>
    </source>
</evidence>
<keyword evidence="3" id="KW-0067">ATP-binding</keyword>
<dbReference type="GO" id="GO:0016874">
    <property type="term" value="F:ligase activity"/>
    <property type="evidence" value="ECO:0007669"/>
    <property type="project" value="UniProtKB-KW"/>
</dbReference>
<sequence>RSGHSPFETSKIYFVPTHSLELIEVAALKEAVKTQTIEKREPLVLTFDVLVQFLVTVALGGGFFPDQFHSITLQTFAFSEMTEDEWKWCLYFITIGGKTGKNYEEFHKVVLDENGKYIVTSRKIGMLHRMNIGVIVSDAMLKVKFVSGGYVGMIEEYFISKLKPGDKFILAGRVLEFVRIKEMMVQVKASTGKAITPSWLGGRLPLSSNLSHFLRQKIALSGAPNAKENELQFLQPLLARQAAVSHIPQENEFLVEKIKTREGWHLFMYPFEGRLIHEIMSSLIAYRISQLYPISFSMAMNDYGFELFSDKEIPLNEENLGKILTRENLMNDVISSINAAEMARRKFRDIAVISGMVVQNFPGQQRSNKSLQSSAGLIFKVLEDHDPNHFLVRQAYTEVFNMQLQEQRLVEAFKRIEKSKIILKFANSFTPLSFPIKVDSLRQTLTSEDLDARIQKLIQQAKKLK</sequence>
<keyword evidence="3" id="KW-0347">Helicase</keyword>
<evidence type="ECO:0000259" key="7">
    <source>
        <dbReference type="Pfam" id="PF08494"/>
    </source>
</evidence>
<gene>
    <name evidence="9" type="ORF">DI598_19655</name>
</gene>
<keyword evidence="6" id="KW-0413">Isomerase</keyword>
<dbReference type="Proteomes" id="UP000249645">
    <property type="component" value="Unassembled WGS sequence"/>
</dbReference>
<keyword evidence="4" id="KW-0238">DNA-binding</keyword>
<dbReference type="PANTHER" id="PTHR47962:SF3">
    <property type="entry name" value="LARGE ATP-DEPENDENT HELICASE-RELATED PROTEIN"/>
    <property type="match status" value="1"/>
</dbReference>
<dbReference type="InterPro" id="IPR045628">
    <property type="entry name" value="Lhr_WH_dom"/>
</dbReference>
<dbReference type="Pfam" id="PF19306">
    <property type="entry name" value="WHD_Lhr"/>
    <property type="match status" value="1"/>
</dbReference>
<evidence type="ECO:0000259" key="8">
    <source>
        <dbReference type="Pfam" id="PF19306"/>
    </source>
</evidence>
<keyword evidence="2" id="KW-0378">Hydrolase</keyword>
<dbReference type="GO" id="GO:0016887">
    <property type="term" value="F:ATP hydrolysis activity"/>
    <property type="evidence" value="ECO:0007669"/>
    <property type="project" value="TreeGrafter"/>
</dbReference>
<keyword evidence="9" id="KW-0436">Ligase</keyword>
<evidence type="ECO:0000256" key="5">
    <source>
        <dbReference type="ARBA" id="ARBA00023204"/>
    </source>
</evidence>
<name>A0A2W5G953_9SPHI</name>
<reference evidence="9 10" key="1">
    <citation type="submission" date="2017-11" db="EMBL/GenBank/DDBJ databases">
        <title>Infants hospitalized years apart are colonized by the same room-sourced microbial strains.</title>
        <authorList>
            <person name="Brooks B."/>
            <person name="Olm M.R."/>
            <person name="Firek B.A."/>
            <person name="Baker R."/>
            <person name="Thomas B.C."/>
            <person name="Morowitz M.J."/>
            <person name="Banfield J.F."/>
        </authorList>
    </citation>
    <scope>NUCLEOTIDE SEQUENCE [LARGE SCALE GENOMIC DNA]</scope>
    <source>
        <strain evidence="9">S2_009_000_R2_76</strain>
    </source>
</reference>
<protein>
    <submittedName>
        <fullName evidence="9">DNA ligase-associated DEXH box helicase</fullName>
    </submittedName>
</protein>
<evidence type="ECO:0000256" key="3">
    <source>
        <dbReference type="ARBA" id="ARBA00022806"/>
    </source>
</evidence>
<evidence type="ECO:0000256" key="4">
    <source>
        <dbReference type="ARBA" id="ARBA00023125"/>
    </source>
</evidence>
<organism evidence="9 10">
    <name type="scientific">Pseudopedobacter saltans</name>
    <dbReference type="NCBI Taxonomy" id="151895"/>
    <lineage>
        <taxon>Bacteria</taxon>
        <taxon>Pseudomonadati</taxon>
        <taxon>Bacteroidota</taxon>
        <taxon>Sphingobacteriia</taxon>
        <taxon>Sphingobacteriales</taxon>
        <taxon>Sphingobacteriaceae</taxon>
        <taxon>Pseudopedobacter</taxon>
    </lineage>
</organism>
<dbReference type="InterPro" id="IPR052511">
    <property type="entry name" value="ATP-dep_Helicase"/>
</dbReference>
<dbReference type="GO" id="GO:0006281">
    <property type="term" value="P:DNA repair"/>
    <property type="evidence" value="ECO:0007669"/>
    <property type="project" value="UniProtKB-KW"/>
</dbReference>
<dbReference type="PANTHER" id="PTHR47962">
    <property type="entry name" value="ATP-DEPENDENT HELICASE LHR-RELATED-RELATED"/>
    <property type="match status" value="1"/>
</dbReference>
<keyword evidence="3" id="KW-0547">Nucleotide-binding</keyword>
<evidence type="ECO:0000256" key="2">
    <source>
        <dbReference type="ARBA" id="ARBA00022801"/>
    </source>
</evidence>
<accession>A0A2W5G953</accession>
<feature type="non-terminal residue" evidence="9">
    <location>
        <position position="1"/>
    </location>
</feature>
<feature type="domain" description="Helicase Lhr-like winged helix" evidence="8">
    <location>
        <begin position="30"/>
        <end position="194"/>
    </location>
</feature>
<keyword evidence="5" id="KW-0234">DNA repair</keyword>
<dbReference type="GO" id="GO:0005524">
    <property type="term" value="F:ATP binding"/>
    <property type="evidence" value="ECO:0007669"/>
    <property type="project" value="InterPro"/>
</dbReference>
<evidence type="ECO:0000256" key="6">
    <source>
        <dbReference type="ARBA" id="ARBA00023235"/>
    </source>
</evidence>
<dbReference type="InterPro" id="IPR013701">
    <property type="entry name" value="Lhr-like_DEAD/DEAH_assoc"/>
</dbReference>
<evidence type="ECO:0000313" key="9">
    <source>
        <dbReference type="EMBL" id="PZP39872.1"/>
    </source>
</evidence>
<dbReference type="AlphaFoldDB" id="A0A2W5G953"/>
<feature type="domain" description="Lhr-like DEAD/H associated" evidence="7">
    <location>
        <begin position="247"/>
        <end position="433"/>
    </location>
</feature>
<dbReference type="GO" id="GO:0004386">
    <property type="term" value="F:helicase activity"/>
    <property type="evidence" value="ECO:0007669"/>
    <property type="project" value="UniProtKB-KW"/>
</dbReference>
<comment type="caution">
    <text evidence="9">The sequence shown here is derived from an EMBL/GenBank/DDBJ whole genome shotgun (WGS) entry which is preliminary data.</text>
</comment>
<dbReference type="EMBL" id="QFOI01000639">
    <property type="protein sequence ID" value="PZP39872.1"/>
    <property type="molecule type" value="Genomic_DNA"/>
</dbReference>
<dbReference type="GO" id="GO:0003677">
    <property type="term" value="F:DNA binding"/>
    <property type="evidence" value="ECO:0007669"/>
    <property type="project" value="UniProtKB-KW"/>
</dbReference>
<keyword evidence="1" id="KW-0227">DNA damage</keyword>